<evidence type="ECO:0000256" key="10">
    <source>
        <dbReference type="SAM" id="Phobius"/>
    </source>
</evidence>
<dbReference type="GO" id="GO:0005886">
    <property type="term" value="C:plasma membrane"/>
    <property type="evidence" value="ECO:0007669"/>
    <property type="project" value="UniProtKB-SubCell"/>
</dbReference>
<proteinExistence type="predicted"/>
<dbReference type="PROSITE" id="PS50035">
    <property type="entry name" value="PLD"/>
    <property type="match status" value="2"/>
</dbReference>
<gene>
    <name evidence="12" type="primary">ywiE_1</name>
    <name evidence="12" type="ORF">Mal15_18610</name>
</gene>
<evidence type="ECO:0000256" key="4">
    <source>
        <dbReference type="ARBA" id="ARBA00022692"/>
    </source>
</evidence>
<reference evidence="12 13" key="1">
    <citation type="submission" date="2019-02" db="EMBL/GenBank/DDBJ databases">
        <title>Planctomycetal bacteria perform biofilm scaping via a novel small molecule.</title>
        <authorList>
            <person name="Jeske O."/>
            <person name="Boedeker C."/>
            <person name="Wiegand S."/>
            <person name="Breitling P."/>
            <person name="Kallscheuer N."/>
            <person name="Jogler M."/>
            <person name="Rohde M."/>
            <person name="Petersen J."/>
            <person name="Medema M.H."/>
            <person name="Surup F."/>
            <person name="Jogler C."/>
        </authorList>
    </citation>
    <scope>NUCLEOTIDE SEQUENCE [LARGE SCALE GENOMIC DNA]</scope>
    <source>
        <strain evidence="12 13">Mal15</strain>
    </source>
</reference>
<dbReference type="PANTHER" id="PTHR21248:SF22">
    <property type="entry name" value="PHOSPHOLIPASE D"/>
    <property type="match status" value="1"/>
</dbReference>
<keyword evidence="7 10" id="KW-0472">Membrane</keyword>
<sequence length="515" mass="57637">MKLAINEVRKAQMIDILDEVSNSWSVVVPTVLTALELGGLVSAWHAINKVRTSQGAVAWAVGLVALPILVLPLYWVFGRNRFAGYREAIRVVEQQHKDSVEAARRALYKGKIAAISSTESVLGGLADILGAPVSHGNRFELLIDGGPFFERLLQQIASAQRYVYAQFYIIRDDELGNQFADALCERARAGCAVRLLYDEIGSVTLSARYLQKLRDGGVDVHAFNTRQGWINRFQLNFRNHRKSLVVDGRRTIVGGLNVGDEYLGRVDWTTRWRDTGLFVDGPVAQTVQAVFAKDYYWATRSDLPEAVWVNDSNQRETTDVADEATTASPPEHTSGSASGFATGPTDQLDRATMMFAAAAGCSKHRLWISTPYFVPDETCINALSMALARGIDVRIIVPTQTDQWLAHLAGFYYEELFESIGIPVYRYKDGFLHQKCVLVDDQLVLIGSTNLDNRSLYLNFELMLAADEPKLIRQVAEMLQQDFKDSVRADPRRSRLRPWYVRIGTVLARLFSPVL</sequence>
<evidence type="ECO:0000256" key="5">
    <source>
        <dbReference type="ARBA" id="ARBA00022737"/>
    </source>
</evidence>
<evidence type="ECO:0000256" key="7">
    <source>
        <dbReference type="ARBA" id="ARBA00023136"/>
    </source>
</evidence>
<dbReference type="Proteomes" id="UP000321353">
    <property type="component" value="Chromosome"/>
</dbReference>
<evidence type="ECO:0000256" key="1">
    <source>
        <dbReference type="ARBA" id="ARBA00004236"/>
    </source>
</evidence>
<dbReference type="SUPFAM" id="SSF56024">
    <property type="entry name" value="Phospholipase D/nuclease"/>
    <property type="match status" value="2"/>
</dbReference>
<keyword evidence="13" id="KW-1185">Reference proteome</keyword>
<dbReference type="InterPro" id="IPR001736">
    <property type="entry name" value="PLipase_D/transphosphatidylase"/>
</dbReference>
<evidence type="ECO:0000256" key="3">
    <source>
        <dbReference type="ARBA" id="ARBA00022679"/>
    </source>
</evidence>
<feature type="domain" description="PLD phosphodiesterase" evidence="11">
    <location>
        <begin position="235"/>
        <end position="262"/>
    </location>
</feature>
<evidence type="ECO:0000259" key="11">
    <source>
        <dbReference type="PROSITE" id="PS50035"/>
    </source>
</evidence>
<dbReference type="SMART" id="SM00155">
    <property type="entry name" value="PLDc"/>
    <property type="match status" value="2"/>
</dbReference>
<keyword evidence="4 10" id="KW-0812">Transmembrane</keyword>
<feature type="domain" description="PLD phosphodiesterase" evidence="11">
    <location>
        <begin position="428"/>
        <end position="455"/>
    </location>
</feature>
<name>A0A5B9MC80_9BACT</name>
<dbReference type="InterPro" id="IPR022924">
    <property type="entry name" value="Cardiolipin_synthase"/>
</dbReference>
<comment type="subcellular location">
    <subcellularLocation>
        <location evidence="1">Cell membrane</location>
    </subcellularLocation>
</comment>
<dbReference type="Pfam" id="PF13091">
    <property type="entry name" value="PLDc_2"/>
    <property type="match status" value="2"/>
</dbReference>
<protein>
    <recommendedName>
        <fullName evidence="8">Cardiolipin synthase</fullName>
        <ecNumber evidence="8">2.7.8.-</ecNumber>
    </recommendedName>
</protein>
<keyword evidence="3 12" id="KW-0808">Transferase</keyword>
<feature type="region of interest" description="Disordered" evidence="9">
    <location>
        <begin position="309"/>
        <end position="342"/>
    </location>
</feature>
<dbReference type="KEGG" id="smam:Mal15_18610"/>
<dbReference type="EC" id="2.7.8.-" evidence="8"/>
<dbReference type="EMBL" id="CP036264">
    <property type="protein sequence ID" value="QEF97816.1"/>
    <property type="molecule type" value="Genomic_DNA"/>
</dbReference>
<dbReference type="NCBIfam" id="TIGR04265">
    <property type="entry name" value="bac_cardiolipin"/>
    <property type="match status" value="1"/>
</dbReference>
<keyword evidence="6 10" id="KW-1133">Transmembrane helix</keyword>
<evidence type="ECO:0000313" key="13">
    <source>
        <dbReference type="Proteomes" id="UP000321353"/>
    </source>
</evidence>
<dbReference type="PANTHER" id="PTHR21248">
    <property type="entry name" value="CARDIOLIPIN SYNTHASE"/>
    <property type="match status" value="1"/>
</dbReference>
<evidence type="ECO:0000256" key="2">
    <source>
        <dbReference type="ARBA" id="ARBA00022475"/>
    </source>
</evidence>
<organism evidence="12 13">
    <name type="scientific">Stieleria maiorica</name>
    <dbReference type="NCBI Taxonomy" id="2795974"/>
    <lineage>
        <taxon>Bacteria</taxon>
        <taxon>Pseudomonadati</taxon>
        <taxon>Planctomycetota</taxon>
        <taxon>Planctomycetia</taxon>
        <taxon>Pirellulales</taxon>
        <taxon>Pirellulaceae</taxon>
        <taxon>Stieleria</taxon>
    </lineage>
</organism>
<dbReference type="GO" id="GO:0032049">
    <property type="term" value="P:cardiolipin biosynthetic process"/>
    <property type="evidence" value="ECO:0007669"/>
    <property type="project" value="UniProtKB-UniRule"/>
</dbReference>
<dbReference type="Gene3D" id="3.30.870.10">
    <property type="entry name" value="Endonuclease Chain A"/>
    <property type="match status" value="2"/>
</dbReference>
<evidence type="ECO:0000256" key="9">
    <source>
        <dbReference type="SAM" id="MobiDB-lite"/>
    </source>
</evidence>
<dbReference type="GO" id="GO:0008808">
    <property type="term" value="F:cardiolipin synthase activity"/>
    <property type="evidence" value="ECO:0007669"/>
    <property type="project" value="UniProtKB-UniRule"/>
</dbReference>
<dbReference type="InterPro" id="IPR025202">
    <property type="entry name" value="PLD-like_dom"/>
</dbReference>
<keyword evidence="2" id="KW-1003">Cell membrane</keyword>
<feature type="transmembrane region" description="Helical" evidence="10">
    <location>
        <begin position="56"/>
        <end position="77"/>
    </location>
</feature>
<keyword evidence="5" id="KW-0677">Repeat</keyword>
<evidence type="ECO:0000256" key="6">
    <source>
        <dbReference type="ARBA" id="ARBA00022989"/>
    </source>
</evidence>
<evidence type="ECO:0000256" key="8">
    <source>
        <dbReference type="NCBIfam" id="TIGR04265"/>
    </source>
</evidence>
<evidence type="ECO:0000313" key="12">
    <source>
        <dbReference type="EMBL" id="QEF97816.1"/>
    </source>
</evidence>
<dbReference type="AlphaFoldDB" id="A0A5B9MC80"/>
<accession>A0A5B9MC80</accession>